<name>A0A450T9E1_9GAMM</name>
<gene>
    <name evidence="2" type="ORF">BECKDK2373B_GA0170837_11276</name>
    <name evidence="1" type="ORF">BECKDK2373C_GA0170839_11067</name>
</gene>
<protein>
    <submittedName>
        <fullName evidence="1">Uncharacterized protein</fullName>
    </submittedName>
</protein>
<evidence type="ECO:0000313" key="2">
    <source>
        <dbReference type="EMBL" id="VFJ63547.1"/>
    </source>
</evidence>
<proteinExistence type="predicted"/>
<sequence length="84" mass="9621">MRIETELDELHTRRLQQLQQSWNRPLVEVIAKAIDHAWRAPETDTASPLYLAFEEAGLIGCIEDDPDLAGHCKQRLDYSDKCGQ</sequence>
<reference evidence="1" key="1">
    <citation type="submission" date="2019-02" db="EMBL/GenBank/DDBJ databases">
        <authorList>
            <person name="Gruber-Vodicka R. H."/>
            <person name="Seah K. B. B."/>
        </authorList>
    </citation>
    <scope>NUCLEOTIDE SEQUENCE</scope>
    <source>
        <strain evidence="1">BECK_DK161</strain>
        <strain evidence="2">BECK_DK47</strain>
    </source>
</reference>
<organism evidence="1">
    <name type="scientific">Candidatus Kentrum sp. DK</name>
    <dbReference type="NCBI Taxonomy" id="2126562"/>
    <lineage>
        <taxon>Bacteria</taxon>
        <taxon>Pseudomonadati</taxon>
        <taxon>Pseudomonadota</taxon>
        <taxon>Gammaproteobacteria</taxon>
        <taxon>Candidatus Kentrum</taxon>
    </lineage>
</organism>
<dbReference type="AlphaFoldDB" id="A0A450T9E1"/>
<evidence type="ECO:0000313" key="1">
    <source>
        <dbReference type="EMBL" id="VFJ63313.1"/>
    </source>
</evidence>
<accession>A0A450T9E1</accession>
<dbReference type="EMBL" id="CAADEY010000106">
    <property type="protein sequence ID" value="VFJ63313.1"/>
    <property type="molecule type" value="Genomic_DNA"/>
</dbReference>
<dbReference type="EMBL" id="CAADEX010000127">
    <property type="protein sequence ID" value="VFJ63547.1"/>
    <property type="molecule type" value="Genomic_DNA"/>
</dbReference>